<evidence type="ECO:0000259" key="6">
    <source>
        <dbReference type="PROSITE" id="PS50048"/>
    </source>
</evidence>
<dbReference type="InterPro" id="IPR001138">
    <property type="entry name" value="Zn2Cys6_DnaBD"/>
</dbReference>
<evidence type="ECO:0000313" key="7">
    <source>
        <dbReference type="EMBL" id="KZT19140.1"/>
    </source>
</evidence>
<gene>
    <name evidence="7" type="ORF">NEOLEDRAFT_1246038</name>
</gene>
<dbReference type="Proteomes" id="UP000076761">
    <property type="component" value="Unassembled WGS sequence"/>
</dbReference>
<keyword evidence="8" id="KW-1185">Reference proteome</keyword>
<dbReference type="PROSITE" id="PS50048">
    <property type="entry name" value="ZN2_CY6_FUNGAL_2"/>
    <property type="match status" value="1"/>
</dbReference>
<evidence type="ECO:0000313" key="8">
    <source>
        <dbReference type="Proteomes" id="UP000076761"/>
    </source>
</evidence>
<dbReference type="Pfam" id="PF00172">
    <property type="entry name" value="Zn_clus"/>
    <property type="match status" value="1"/>
</dbReference>
<accession>A0A165N3U6</accession>
<dbReference type="SMART" id="SM00066">
    <property type="entry name" value="GAL4"/>
    <property type="match status" value="1"/>
</dbReference>
<dbReference type="InterPro" id="IPR036864">
    <property type="entry name" value="Zn2-C6_fun-type_DNA-bd_sf"/>
</dbReference>
<evidence type="ECO:0000256" key="2">
    <source>
        <dbReference type="ARBA" id="ARBA00022723"/>
    </source>
</evidence>
<dbReference type="EMBL" id="KV425649">
    <property type="protein sequence ID" value="KZT19140.1"/>
    <property type="molecule type" value="Genomic_DNA"/>
</dbReference>
<dbReference type="CDD" id="cd12148">
    <property type="entry name" value="fungal_TF_MHR"/>
    <property type="match status" value="1"/>
</dbReference>
<keyword evidence="2" id="KW-0479">Metal-binding</keyword>
<dbReference type="Pfam" id="PF04082">
    <property type="entry name" value="Fungal_trans"/>
    <property type="match status" value="1"/>
</dbReference>
<evidence type="ECO:0000256" key="5">
    <source>
        <dbReference type="SAM" id="MobiDB-lite"/>
    </source>
</evidence>
<dbReference type="SUPFAM" id="SSF57701">
    <property type="entry name" value="Zn2/Cys6 DNA-binding domain"/>
    <property type="match status" value="1"/>
</dbReference>
<evidence type="ECO:0000256" key="1">
    <source>
        <dbReference type="ARBA" id="ARBA00004123"/>
    </source>
</evidence>
<dbReference type="GO" id="GO:0005634">
    <property type="term" value="C:nucleus"/>
    <property type="evidence" value="ECO:0007669"/>
    <property type="project" value="UniProtKB-SubCell"/>
</dbReference>
<dbReference type="InterPro" id="IPR050613">
    <property type="entry name" value="Sec_Metabolite_Reg"/>
</dbReference>
<feature type="compositionally biased region" description="Low complexity" evidence="5">
    <location>
        <begin position="732"/>
        <end position="742"/>
    </location>
</feature>
<feature type="region of interest" description="Disordered" evidence="5">
    <location>
        <begin position="642"/>
        <end position="673"/>
    </location>
</feature>
<proteinExistence type="predicted"/>
<dbReference type="PANTHER" id="PTHR31001:SF56">
    <property type="entry name" value="ZN(2)-C6 FUNGAL-TYPE DOMAIN-CONTAINING PROTEIN"/>
    <property type="match status" value="1"/>
</dbReference>
<feature type="coiled-coil region" evidence="4">
    <location>
        <begin position="81"/>
        <end position="108"/>
    </location>
</feature>
<dbReference type="PANTHER" id="PTHR31001">
    <property type="entry name" value="UNCHARACTERIZED TRANSCRIPTIONAL REGULATORY PROTEIN"/>
    <property type="match status" value="1"/>
</dbReference>
<dbReference type="CDD" id="cd00067">
    <property type="entry name" value="GAL4"/>
    <property type="match status" value="1"/>
</dbReference>
<dbReference type="GO" id="GO:0003677">
    <property type="term" value="F:DNA binding"/>
    <property type="evidence" value="ECO:0007669"/>
    <property type="project" value="InterPro"/>
</dbReference>
<sequence>MPPDTTRVTSTRNARKVVLSEEELTVRRARGEISCAECRRLKLKCDKKLPCSSCERRGCPNICPNGTLAAGQGSRFILSDTRDLHRKITEMSQRIRQLEDALAVFQASISGERHPLLSEDLLVIKFWPEVRSEREESSTLRHVGPSGSLDAFGTLSVGEKGEAKYFGRSAGSEALLLAGAELEGAPPRMDESLNMNDELQHLLGRYPMDFLGKSNNDLLELVWNELPPQTRAWSLCEAYFEHASWFYNACTRDEIVNDVMAPVYKIVKDRTRPEFNPRDLTSVGPHAIAVLYFVFAIGALMDLTLPAYNSEAEKYFRLGRAVLTLRSIVDSPAIETVQAIGLMGAYHGLDGQRYTMDSSWSLCALSSKLAQSLGLHRDCARWGLDAKTVQRRRTVFWAIFTGDVMLSINLGRPLSTPLSHIDCEFPSDEEQTINEDGEVEPGYRAWRLTVIKELIAPICERMLVAEPPSYEVALELDEKVRKTPVPMSFKLFLGPEDEDRPSLIVRAYLLSQYRMNAMLLIHRSFFAQALLDHPLNPFRSPYAPSYLAAYRCASVVIKSSIHFFDRCPSLIVRFSSFWSHAFSAALIMGFVVTRTPASNIASTAFMELNAAIDLFQKAAIDNYRARRALLVLRKLKARADRVYSHTGSSSRPQDKDHDSGTDTDAGPDELAVFGGKTSSLPTKLLAKAWSSPPNCHDTGVSHTPSSSRMDTIPTPPSEGSGMWPSPVEIHQPHPQQQSIGGQIPPLQWSDLAFPSESQAQEGMQVPSPGAYLAASQSGLFSTSSSVPSPQQQAQQDYYYGATAAPAPQDLSYMGLVPEGSGVDSQWMSLLRESGLLEPGYEGMRYGQQSS</sequence>
<dbReference type="InParanoid" id="A0A165N3U6"/>
<dbReference type="GO" id="GO:0000981">
    <property type="term" value="F:DNA-binding transcription factor activity, RNA polymerase II-specific"/>
    <property type="evidence" value="ECO:0007669"/>
    <property type="project" value="InterPro"/>
</dbReference>
<dbReference type="STRING" id="1314782.A0A165N3U6"/>
<dbReference type="SMART" id="SM00906">
    <property type="entry name" value="Fungal_trans"/>
    <property type="match status" value="1"/>
</dbReference>
<keyword evidence="3" id="KW-0539">Nucleus</keyword>
<evidence type="ECO:0000256" key="3">
    <source>
        <dbReference type="ARBA" id="ARBA00023242"/>
    </source>
</evidence>
<evidence type="ECO:0000256" key="4">
    <source>
        <dbReference type="SAM" id="Coils"/>
    </source>
</evidence>
<feature type="compositionally biased region" description="Polar residues" evidence="5">
    <location>
        <begin position="700"/>
        <end position="709"/>
    </location>
</feature>
<protein>
    <recommendedName>
        <fullName evidence="6">Zn(2)-C6 fungal-type domain-containing protein</fullName>
    </recommendedName>
</protein>
<dbReference type="Gene3D" id="4.10.240.10">
    <property type="entry name" value="Zn(2)-C6 fungal-type DNA-binding domain"/>
    <property type="match status" value="1"/>
</dbReference>
<feature type="domain" description="Zn(2)-C6 fungal-type" evidence="6">
    <location>
        <begin position="34"/>
        <end position="63"/>
    </location>
</feature>
<feature type="region of interest" description="Disordered" evidence="5">
    <location>
        <begin position="688"/>
        <end position="742"/>
    </location>
</feature>
<reference evidence="7 8" key="1">
    <citation type="journal article" date="2016" name="Mol. Biol. Evol.">
        <title>Comparative Genomics of Early-Diverging Mushroom-Forming Fungi Provides Insights into the Origins of Lignocellulose Decay Capabilities.</title>
        <authorList>
            <person name="Nagy L.G."/>
            <person name="Riley R."/>
            <person name="Tritt A."/>
            <person name="Adam C."/>
            <person name="Daum C."/>
            <person name="Floudas D."/>
            <person name="Sun H."/>
            <person name="Yadav J.S."/>
            <person name="Pangilinan J."/>
            <person name="Larsson K.H."/>
            <person name="Matsuura K."/>
            <person name="Barry K."/>
            <person name="Labutti K."/>
            <person name="Kuo R."/>
            <person name="Ohm R.A."/>
            <person name="Bhattacharya S.S."/>
            <person name="Shirouzu T."/>
            <person name="Yoshinaga Y."/>
            <person name="Martin F.M."/>
            <person name="Grigoriev I.V."/>
            <person name="Hibbett D.S."/>
        </authorList>
    </citation>
    <scope>NUCLEOTIDE SEQUENCE [LARGE SCALE GENOMIC DNA]</scope>
    <source>
        <strain evidence="7 8">HHB14362 ss-1</strain>
    </source>
</reference>
<dbReference type="OrthoDB" id="424974at2759"/>
<keyword evidence="4" id="KW-0175">Coiled coil</keyword>
<organism evidence="7 8">
    <name type="scientific">Neolentinus lepideus HHB14362 ss-1</name>
    <dbReference type="NCBI Taxonomy" id="1314782"/>
    <lineage>
        <taxon>Eukaryota</taxon>
        <taxon>Fungi</taxon>
        <taxon>Dikarya</taxon>
        <taxon>Basidiomycota</taxon>
        <taxon>Agaricomycotina</taxon>
        <taxon>Agaricomycetes</taxon>
        <taxon>Gloeophyllales</taxon>
        <taxon>Gloeophyllaceae</taxon>
        <taxon>Neolentinus</taxon>
    </lineage>
</organism>
<dbReference type="GO" id="GO:0006351">
    <property type="term" value="P:DNA-templated transcription"/>
    <property type="evidence" value="ECO:0007669"/>
    <property type="project" value="InterPro"/>
</dbReference>
<dbReference type="AlphaFoldDB" id="A0A165N3U6"/>
<comment type="subcellular location">
    <subcellularLocation>
        <location evidence="1">Nucleus</location>
    </subcellularLocation>
</comment>
<dbReference type="GO" id="GO:0008270">
    <property type="term" value="F:zinc ion binding"/>
    <property type="evidence" value="ECO:0007669"/>
    <property type="project" value="InterPro"/>
</dbReference>
<dbReference type="PROSITE" id="PS00463">
    <property type="entry name" value="ZN2_CY6_FUNGAL_1"/>
    <property type="match status" value="1"/>
</dbReference>
<dbReference type="InterPro" id="IPR007219">
    <property type="entry name" value="XnlR_reg_dom"/>
</dbReference>
<name>A0A165N3U6_9AGAM</name>